<dbReference type="SUPFAM" id="SSF47565">
    <property type="entry name" value="Insect pheromone/odorant-binding proteins"/>
    <property type="match status" value="1"/>
</dbReference>
<dbReference type="PANTHER" id="PTHR11857:SF43">
    <property type="entry name" value="GEO07291P1-RELATED"/>
    <property type="match status" value="1"/>
</dbReference>
<evidence type="ECO:0000256" key="4">
    <source>
        <dbReference type="ARBA" id="ARBA00022729"/>
    </source>
</evidence>
<dbReference type="EMBL" id="KP743695">
    <property type="protein sequence ID" value="AKI29011.1"/>
    <property type="molecule type" value="mRNA"/>
</dbReference>
<dbReference type="Pfam" id="PF01395">
    <property type="entry name" value="PBP_GOBP"/>
    <property type="match status" value="1"/>
</dbReference>
<dbReference type="SMART" id="SM00708">
    <property type="entry name" value="PhBP"/>
    <property type="match status" value="1"/>
</dbReference>
<evidence type="ECO:0000256" key="3">
    <source>
        <dbReference type="ARBA" id="ARBA00022525"/>
    </source>
</evidence>
<evidence type="ECO:0000313" key="5">
    <source>
        <dbReference type="EMBL" id="AKI29011.1"/>
    </source>
</evidence>
<name>A0A0G2UEP8_BACDO</name>
<comment type="similarity">
    <text evidence="2">Belongs to the PBP/GOBP family.</text>
</comment>
<comment type="subcellular location">
    <subcellularLocation>
        <location evidence="1">Secreted</location>
    </subcellularLocation>
</comment>
<dbReference type="FunFam" id="1.10.238.20:FF:000001">
    <property type="entry name" value="General odorant-binding protein lush"/>
    <property type="match status" value="1"/>
</dbReference>
<accession>A0A0G2UEP8</accession>
<evidence type="ECO:0000256" key="1">
    <source>
        <dbReference type="ARBA" id="ARBA00004613"/>
    </source>
</evidence>
<sequence length="134" mass="14965">MKSYNFASRFNFTQRLSRLYELKPNKSTQVHQFYEDCLKESGASAAQLDALKKGDFNAVDDKAKCFLKCLQNKKGILENGVPNEAAIHKVMTPAVGNSPPKNTLAKCNGLKGANECDTAFQIYKCYRQEHVGLI</sequence>
<keyword evidence="3" id="KW-0964">Secreted</keyword>
<dbReference type="OrthoDB" id="6601693at2759"/>
<keyword evidence="4" id="KW-0732">Signal</keyword>
<dbReference type="GO" id="GO:0007608">
    <property type="term" value="P:sensory perception of smell"/>
    <property type="evidence" value="ECO:0007669"/>
    <property type="project" value="TreeGrafter"/>
</dbReference>
<dbReference type="GO" id="GO:0005549">
    <property type="term" value="F:odorant binding"/>
    <property type="evidence" value="ECO:0007669"/>
    <property type="project" value="InterPro"/>
</dbReference>
<dbReference type="PANTHER" id="PTHR11857">
    <property type="entry name" value="ODORANT BINDING PROTEIN-RELATED"/>
    <property type="match status" value="1"/>
</dbReference>
<gene>
    <name evidence="5" type="primary">OBP56e</name>
</gene>
<dbReference type="GO" id="GO:0005615">
    <property type="term" value="C:extracellular space"/>
    <property type="evidence" value="ECO:0007669"/>
    <property type="project" value="TreeGrafter"/>
</dbReference>
<proteinExistence type="evidence at transcript level"/>
<reference evidence="5" key="1">
    <citation type="submission" date="2015-02" db="EMBL/GenBank/DDBJ databases">
        <title>Discovery of Chemosensory Genes in the Oriental Fruit Fly, Bactrocera dorsalis.</title>
        <authorList>
            <person name="Wu Z."/>
            <person name="Zhang H."/>
            <person name="Bin S."/>
            <person name="Wang Z."/>
            <person name="He H."/>
            <person name="Lin J."/>
        </authorList>
    </citation>
    <scope>NUCLEOTIDE SEQUENCE</scope>
</reference>
<dbReference type="CDD" id="cd23992">
    <property type="entry name" value="PBP_GOBP"/>
    <property type="match status" value="1"/>
</dbReference>
<dbReference type="InterPro" id="IPR006170">
    <property type="entry name" value="PBP/GOBP"/>
</dbReference>
<dbReference type="InterPro" id="IPR036728">
    <property type="entry name" value="PBP_GOBP_sf"/>
</dbReference>
<dbReference type="Gene3D" id="1.10.238.20">
    <property type="entry name" value="Pheromone/general odorant binding protein domain"/>
    <property type="match status" value="1"/>
</dbReference>
<protein>
    <submittedName>
        <fullName evidence="5">Odorant binding protein 56e</fullName>
    </submittedName>
</protein>
<evidence type="ECO:0000256" key="2">
    <source>
        <dbReference type="ARBA" id="ARBA00008098"/>
    </source>
</evidence>
<dbReference type="AlphaFoldDB" id="A0A0G2UEP8"/>
<dbReference type="SMR" id="A0A0G2UEP8"/>
<organism evidence="5">
    <name type="scientific">Bactrocera dorsalis</name>
    <name type="common">Oriental fruit fly</name>
    <name type="synonym">Dacus dorsalis</name>
    <dbReference type="NCBI Taxonomy" id="27457"/>
    <lineage>
        <taxon>Eukaryota</taxon>
        <taxon>Metazoa</taxon>
        <taxon>Ecdysozoa</taxon>
        <taxon>Arthropoda</taxon>
        <taxon>Hexapoda</taxon>
        <taxon>Insecta</taxon>
        <taxon>Pterygota</taxon>
        <taxon>Neoptera</taxon>
        <taxon>Endopterygota</taxon>
        <taxon>Diptera</taxon>
        <taxon>Brachycera</taxon>
        <taxon>Muscomorpha</taxon>
        <taxon>Tephritoidea</taxon>
        <taxon>Tephritidae</taxon>
        <taxon>Bactrocera</taxon>
        <taxon>Bactrocera</taxon>
    </lineage>
</organism>